<name>A0A553HJZ9_9PEZI</name>
<evidence type="ECO:0000256" key="1">
    <source>
        <dbReference type="ARBA" id="ARBA00023186"/>
    </source>
</evidence>
<evidence type="ECO:0000313" key="4">
    <source>
        <dbReference type="EMBL" id="TRX88276.1"/>
    </source>
</evidence>
<dbReference type="InterPro" id="IPR051948">
    <property type="entry name" value="Hsp70_co-chaperone_J-domain"/>
</dbReference>
<sequence length="238" mass="27478">MTQQTPYEILGVSQDDDMKTVKRAWHALCLSSHPDKVGQTVEAHDNFIRIQEAYKSICKTLNKRAPLSEKTNRDQPVRNEKPWYEPSSEISYPSRGKYGIQFMSHRTATDEIRVIDFNLLLVSMRLDAFFIRYAMVCPHSERPTWATLHRCSQSLEATYEAVKTLASRTSDIEEKSWEQDDDQTFDILAAINRLRARCERTTEAQDQLENAARVVEMTPVLSRQGPKNLLLAQAMKWP</sequence>
<evidence type="ECO:0000313" key="5">
    <source>
        <dbReference type="Proteomes" id="UP000319160"/>
    </source>
</evidence>
<dbReference type="Proteomes" id="UP000319160">
    <property type="component" value="Unassembled WGS sequence"/>
</dbReference>
<gene>
    <name evidence="4" type="ORF">FHL15_010843</name>
</gene>
<keyword evidence="5" id="KW-1185">Reference proteome</keyword>
<dbReference type="GO" id="GO:0036503">
    <property type="term" value="P:ERAD pathway"/>
    <property type="evidence" value="ECO:0007669"/>
    <property type="project" value="TreeGrafter"/>
</dbReference>
<protein>
    <recommendedName>
        <fullName evidence="3">J domain-containing protein</fullName>
    </recommendedName>
</protein>
<dbReference type="InterPro" id="IPR001623">
    <property type="entry name" value="DnaJ_domain"/>
</dbReference>
<feature type="region of interest" description="Disordered" evidence="2">
    <location>
        <begin position="67"/>
        <end position="86"/>
    </location>
</feature>
<dbReference type="InterPro" id="IPR036869">
    <property type="entry name" value="J_dom_sf"/>
</dbReference>
<evidence type="ECO:0000259" key="3">
    <source>
        <dbReference type="PROSITE" id="PS50076"/>
    </source>
</evidence>
<dbReference type="STRING" id="2512241.A0A553HJZ9"/>
<organism evidence="4 5">
    <name type="scientific">Xylaria flabelliformis</name>
    <dbReference type="NCBI Taxonomy" id="2512241"/>
    <lineage>
        <taxon>Eukaryota</taxon>
        <taxon>Fungi</taxon>
        <taxon>Dikarya</taxon>
        <taxon>Ascomycota</taxon>
        <taxon>Pezizomycotina</taxon>
        <taxon>Sordariomycetes</taxon>
        <taxon>Xylariomycetidae</taxon>
        <taxon>Xylariales</taxon>
        <taxon>Xylariaceae</taxon>
        <taxon>Xylaria</taxon>
    </lineage>
</organism>
<dbReference type="PRINTS" id="PR00625">
    <property type="entry name" value="JDOMAIN"/>
</dbReference>
<comment type="caution">
    <text evidence="4">The sequence shown here is derived from an EMBL/GenBank/DDBJ whole genome shotgun (WGS) entry which is preliminary data.</text>
</comment>
<dbReference type="PANTHER" id="PTHR44360:SF1">
    <property type="entry name" value="DNAJ HOMOLOG SUBFAMILY B MEMBER 9"/>
    <property type="match status" value="1"/>
</dbReference>
<dbReference type="GO" id="GO:0051787">
    <property type="term" value="F:misfolded protein binding"/>
    <property type="evidence" value="ECO:0007669"/>
    <property type="project" value="TreeGrafter"/>
</dbReference>
<dbReference type="PROSITE" id="PS50076">
    <property type="entry name" value="DNAJ_2"/>
    <property type="match status" value="1"/>
</dbReference>
<reference evidence="5" key="1">
    <citation type="submission" date="2019-06" db="EMBL/GenBank/DDBJ databases">
        <title>Draft genome sequence of the griseofulvin-producing fungus Xylaria cubensis strain G536.</title>
        <authorList>
            <person name="Mead M.E."/>
            <person name="Raja H.A."/>
            <person name="Steenwyk J.L."/>
            <person name="Knowles S.L."/>
            <person name="Oberlies N.H."/>
            <person name="Rokas A."/>
        </authorList>
    </citation>
    <scope>NUCLEOTIDE SEQUENCE [LARGE SCALE GENOMIC DNA]</scope>
    <source>
        <strain evidence="5">G536</strain>
    </source>
</reference>
<feature type="compositionally biased region" description="Basic and acidic residues" evidence="2">
    <location>
        <begin position="67"/>
        <end position="83"/>
    </location>
</feature>
<dbReference type="EMBL" id="VFLP01000093">
    <property type="protein sequence ID" value="TRX88276.1"/>
    <property type="molecule type" value="Genomic_DNA"/>
</dbReference>
<dbReference type="SUPFAM" id="SSF46565">
    <property type="entry name" value="Chaperone J-domain"/>
    <property type="match status" value="1"/>
</dbReference>
<dbReference type="Gene3D" id="1.10.287.110">
    <property type="entry name" value="DnaJ domain"/>
    <property type="match status" value="1"/>
</dbReference>
<feature type="domain" description="J" evidence="3">
    <location>
        <begin position="5"/>
        <end position="71"/>
    </location>
</feature>
<accession>A0A553HJZ9</accession>
<dbReference type="PANTHER" id="PTHR44360">
    <property type="entry name" value="DNAJ HOMOLOG SUBFAMILY B MEMBER 9"/>
    <property type="match status" value="1"/>
</dbReference>
<dbReference type="AlphaFoldDB" id="A0A553HJZ9"/>
<dbReference type="CDD" id="cd06257">
    <property type="entry name" value="DnaJ"/>
    <property type="match status" value="1"/>
</dbReference>
<proteinExistence type="predicted"/>
<dbReference type="SMART" id="SM00271">
    <property type="entry name" value="DnaJ"/>
    <property type="match status" value="1"/>
</dbReference>
<dbReference type="GO" id="GO:0005783">
    <property type="term" value="C:endoplasmic reticulum"/>
    <property type="evidence" value="ECO:0007669"/>
    <property type="project" value="TreeGrafter"/>
</dbReference>
<keyword evidence="1" id="KW-0143">Chaperone</keyword>
<dbReference type="OrthoDB" id="10250354at2759"/>
<dbReference type="Pfam" id="PF00226">
    <property type="entry name" value="DnaJ"/>
    <property type="match status" value="1"/>
</dbReference>
<evidence type="ECO:0000256" key="2">
    <source>
        <dbReference type="SAM" id="MobiDB-lite"/>
    </source>
</evidence>
<dbReference type="GO" id="GO:0051087">
    <property type="term" value="F:protein-folding chaperone binding"/>
    <property type="evidence" value="ECO:0007669"/>
    <property type="project" value="TreeGrafter"/>
</dbReference>